<evidence type="ECO:0000313" key="1">
    <source>
        <dbReference type="EMBL" id="KAH6929689.1"/>
    </source>
</evidence>
<accession>A0ACB7S7G0</accession>
<keyword evidence="2" id="KW-1185">Reference proteome</keyword>
<dbReference type="Proteomes" id="UP000821845">
    <property type="component" value="Chromosome 5"/>
</dbReference>
<sequence length="558" mass="58987">MPRKTASNCLEVFFLNFFFTALRAMRWHCSPSQWSNASMLMHKIQEFCAGVAAPLVAIASTVLGVPPNANPHVQASACVRTDCPVLLSEDGCGSFVSMPAILQTFIGDIIYDETWLHSDIYDSEVTPPGFNVVRTDRQHGRGGGVAIFLSGDPDKPTAEQPAVMLQCLHPPLRAFKQGQRGHLAWLDAVLEINNIIDEPTKHALLFSTLPADLQYLSAASSASPRPYNALRAAVLAYNEYFASAAAKRAVVPGPRPTQASNPPPKPVTTNGTSRPPSSLSLSESTLDIESPYQLSGPAPRMTSPPALSEVPAFLERNLTSSTVVDLSDSGDTANTTPADRTLVTSSVPYTASPADRDPVPATSTSMPSDLGNDPSTTVIPWQQQSISASLSSVVQELAHHELAPSFSGVATKAEAPDNNAPTAPLLEPPTYDDLTPPAEPHAIFHTSLAPSTPGDSVTTSAPSDLPAVSTSSPVTQAQAARATSVPHSAPTMNSAQKDCEPLTSRRTSPSLWSCTKLLVSNTETVPLTSHRGERLGRLKCVESAIAFDAPLGSSCSAA</sequence>
<proteinExistence type="predicted"/>
<evidence type="ECO:0000313" key="2">
    <source>
        <dbReference type="Proteomes" id="UP000821845"/>
    </source>
</evidence>
<dbReference type="EMBL" id="CM023485">
    <property type="protein sequence ID" value="KAH6929689.1"/>
    <property type="molecule type" value="Genomic_DNA"/>
</dbReference>
<reference evidence="1" key="1">
    <citation type="submission" date="2020-05" db="EMBL/GenBank/DDBJ databases">
        <title>Large-scale comparative analyses of tick genomes elucidate their genetic diversity and vector capacities.</title>
        <authorList>
            <person name="Jia N."/>
            <person name="Wang J."/>
            <person name="Shi W."/>
            <person name="Du L."/>
            <person name="Sun Y."/>
            <person name="Zhan W."/>
            <person name="Jiang J."/>
            <person name="Wang Q."/>
            <person name="Zhang B."/>
            <person name="Ji P."/>
            <person name="Sakyi L.B."/>
            <person name="Cui X."/>
            <person name="Yuan T."/>
            <person name="Jiang B."/>
            <person name="Yang W."/>
            <person name="Lam T.T.-Y."/>
            <person name="Chang Q."/>
            <person name="Ding S."/>
            <person name="Wang X."/>
            <person name="Zhu J."/>
            <person name="Ruan X."/>
            <person name="Zhao L."/>
            <person name="Wei J."/>
            <person name="Que T."/>
            <person name="Du C."/>
            <person name="Cheng J."/>
            <person name="Dai P."/>
            <person name="Han X."/>
            <person name="Huang E."/>
            <person name="Gao Y."/>
            <person name="Liu J."/>
            <person name="Shao H."/>
            <person name="Ye R."/>
            <person name="Li L."/>
            <person name="Wei W."/>
            <person name="Wang X."/>
            <person name="Wang C."/>
            <person name="Yang T."/>
            <person name="Huo Q."/>
            <person name="Li W."/>
            <person name="Guo W."/>
            <person name="Chen H."/>
            <person name="Zhou L."/>
            <person name="Ni X."/>
            <person name="Tian J."/>
            <person name="Zhou Y."/>
            <person name="Sheng Y."/>
            <person name="Liu T."/>
            <person name="Pan Y."/>
            <person name="Xia L."/>
            <person name="Li J."/>
            <person name="Zhao F."/>
            <person name="Cao W."/>
        </authorList>
    </citation>
    <scope>NUCLEOTIDE SEQUENCE</scope>
    <source>
        <strain evidence="1">Hyas-2018</strain>
    </source>
</reference>
<comment type="caution">
    <text evidence="1">The sequence shown here is derived from an EMBL/GenBank/DDBJ whole genome shotgun (WGS) entry which is preliminary data.</text>
</comment>
<gene>
    <name evidence="1" type="ORF">HPB50_004759</name>
</gene>
<name>A0ACB7S7G0_HYAAI</name>
<organism evidence="1 2">
    <name type="scientific">Hyalomma asiaticum</name>
    <name type="common">Tick</name>
    <dbReference type="NCBI Taxonomy" id="266040"/>
    <lineage>
        <taxon>Eukaryota</taxon>
        <taxon>Metazoa</taxon>
        <taxon>Ecdysozoa</taxon>
        <taxon>Arthropoda</taxon>
        <taxon>Chelicerata</taxon>
        <taxon>Arachnida</taxon>
        <taxon>Acari</taxon>
        <taxon>Parasitiformes</taxon>
        <taxon>Ixodida</taxon>
        <taxon>Ixodoidea</taxon>
        <taxon>Ixodidae</taxon>
        <taxon>Hyalomminae</taxon>
        <taxon>Hyalomma</taxon>
    </lineage>
</organism>
<protein>
    <submittedName>
        <fullName evidence="1">Uncharacterized protein</fullName>
    </submittedName>
</protein>